<organism evidence="1 2">
    <name type="scientific">Escherichia coli</name>
    <dbReference type="NCBI Taxonomy" id="562"/>
    <lineage>
        <taxon>Bacteria</taxon>
        <taxon>Pseudomonadati</taxon>
        <taxon>Pseudomonadota</taxon>
        <taxon>Gammaproteobacteria</taxon>
        <taxon>Enterobacterales</taxon>
        <taxon>Enterobacteriaceae</taxon>
        <taxon>Escherichia</taxon>
    </lineage>
</organism>
<evidence type="ECO:0000313" key="1">
    <source>
        <dbReference type="EMBL" id="KAE9718096.1"/>
    </source>
</evidence>
<dbReference type="Proteomes" id="UP000437875">
    <property type="component" value="Unassembled WGS sequence"/>
</dbReference>
<dbReference type="Gene3D" id="3.30.2320.10">
    <property type="entry name" value="hypothetical protein PF0899 domain"/>
    <property type="match status" value="1"/>
</dbReference>
<name>A0A6N6WR89_ECOLX</name>
<gene>
    <name evidence="1" type="ORF">GP711_28815</name>
</gene>
<dbReference type="AlphaFoldDB" id="A0A6N6WR89"/>
<protein>
    <submittedName>
        <fullName evidence="1">Bacteriocin</fullName>
    </submittedName>
</protein>
<dbReference type="EMBL" id="WSGM01000740">
    <property type="protein sequence ID" value="KAE9718096.1"/>
    <property type="molecule type" value="Genomic_DNA"/>
</dbReference>
<proteinExistence type="predicted"/>
<dbReference type="InterPro" id="IPR007544">
    <property type="entry name" value="ENCAP"/>
</dbReference>
<comment type="caution">
    <text evidence="1">The sequence shown here is derived from an EMBL/GenBank/DDBJ whole genome shotgun (WGS) entry which is preliminary data.</text>
</comment>
<sequence>GLLLTTRGGDFVMDIGQDISIGYLNHTGTDVELYLQESFTFSALTSEATVTLLPPEE</sequence>
<evidence type="ECO:0000313" key="2">
    <source>
        <dbReference type="Proteomes" id="UP000437875"/>
    </source>
</evidence>
<reference evidence="1 2" key="1">
    <citation type="submission" date="2019-10" db="EMBL/GenBank/DDBJ databases">
        <title>Antimicrobial-resistant enteric bacteria are widely distributed amongst people, animals and the environment in northern Tanzania.</title>
        <authorList>
            <person name="Subbiah M."/>
            <person name="Call D.R."/>
        </authorList>
    </citation>
    <scope>NUCLEOTIDE SEQUENCE [LARGE SCALE GENOMIC DNA]</scope>
    <source>
        <strain evidence="1 2">TzEc067</strain>
    </source>
</reference>
<dbReference type="Pfam" id="PF04454">
    <property type="entry name" value="Linocin_M18"/>
    <property type="match status" value="1"/>
</dbReference>
<dbReference type="Gene3D" id="3.30.2400.30">
    <property type="match status" value="1"/>
</dbReference>
<feature type="non-terminal residue" evidence="1">
    <location>
        <position position="1"/>
    </location>
</feature>
<accession>A0A6N6WR89</accession>